<gene>
    <name evidence="3" type="ORF">PGQ11_011939</name>
</gene>
<reference evidence="3 4" key="1">
    <citation type="journal article" date="2024" name="IMA Fungus">
        <title>Apiospora arundinis, a panoply of carbohydrate-active enzymes and secondary metabolites.</title>
        <authorList>
            <person name="Sorensen T."/>
            <person name="Petersen C."/>
            <person name="Muurmann A.T."/>
            <person name="Christiansen J.V."/>
            <person name="Brundto M.L."/>
            <person name="Overgaard C.K."/>
            <person name="Boysen A.T."/>
            <person name="Wollenberg R.D."/>
            <person name="Larsen T.O."/>
            <person name="Sorensen J.L."/>
            <person name="Nielsen K.L."/>
            <person name="Sondergaard T.E."/>
        </authorList>
    </citation>
    <scope>NUCLEOTIDE SEQUENCE [LARGE SCALE GENOMIC DNA]</scope>
    <source>
        <strain evidence="3 4">AAU 773</strain>
    </source>
</reference>
<accession>A0ABR2I0Z1</accession>
<sequence>MASFPLFSRLPLELRHEIWGLGSTVPREVRINPHFAHQPDCTDADLAGTCERGLDSFRSPTSPPSAMYTCRESRAFLQSTGGYTRAFMGGLRPVYTWVNFAVDSICPGEFDSFEMVVQQEAKRIIDLVIDCDHIMGEWEHWNLTQELQETSVKRLTIQERDRKNNEIEWVEWAYRRVSKMYPWTGPQPYETRIICSPHLRGNEINMNNMFEIYYYARRFCEPDIEDWHDDKDSDDDDNDDDDDDESEHGYSDYEDFDEMEPQGLGAGIQSDESIETQ</sequence>
<evidence type="ECO:0000256" key="1">
    <source>
        <dbReference type="SAM" id="MobiDB-lite"/>
    </source>
</evidence>
<name>A0ABR2I0Z1_9PEZI</name>
<organism evidence="3 4">
    <name type="scientific">Apiospora arundinis</name>
    <dbReference type="NCBI Taxonomy" id="335852"/>
    <lineage>
        <taxon>Eukaryota</taxon>
        <taxon>Fungi</taxon>
        <taxon>Dikarya</taxon>
        <taxon>Ascomycota</taxon>
        <taxon>Pezizomycotina</taxon>
        <taxon>Sordariomycetes</taxon>
        <taxon>Xylariomycetidae</taxon>
        <taxon>Amphisphaeriales</taxon>
        <taxon>Apiosporaceae</taxon>
        <taxon>Apiospora</taxon>
    </lineage>
</organism>
<protein>
    <recommendedName>
        <fullName evidence="2">2EXR domain-containing protein</fullName>
    </recommendedName>
</protein>
<keyword evidence="4" id="KW-1185">Reference proteome</keyword>
<dbReference type="Pfam" id="PF20150">
    <property type="entry name" value="2EXR"/>
    <property type="match status" value="1"/>
</dbReference>
<comment type="caution">
    <text evidence="3">The sequence shown here is derived from an EMBL/GenBank/DDBJ whole genome shotgun (WGS) entry which is preliminary data.</text>
</comment>
<feature type="region of interest" description="Disordered" evidence="1">
    <location>
        <begin position="227"/>
        <end position="277"/>
    </location>
</feature>
<dbReference type="EMBL" id="JAPCWZ010000007">
    <property type="protein sequence ID" value="KAK8856027.1"/>
    <property type="molecule type" value="Genomic_DNA"/>
</dbReference>
<dbReference type="InterPro" id="IPR045518">
    <property type="entry name" value="2EXR"/>
</dbReference>
<evidence type="ECO:0000259" key="2">
    <source>
        <dbReference type="Pfam" id="PF20150"/>
    </source>
</evidence>
<dbReference type="PANTHER" id="PTHR35910">
    <property type="entry name" value="2EXR DOMAIN-CONTAINING PROTEIN"/>
    <property type="match status" value="1"/>
</dbReference>
<proteinExistence type="predicted"/>
<feature type="compositionally biased region" description="Acidic residues" evidence="1">
    <location>
        <begin position="227"/>
        <end position="260"/>
    </location>
</feature>
<evidence type="ECO:0000313" key="3">
    <source>
        <dbReference type="EMBL" id="KAK8856027.1"/>
    </source>
</evidence>
<dbReference type="PANTHER" id="PTHR35910:SF6">
    <property type="entry name" value="2EXR DOMAIN-CONTAINING PROTEIN"/>
    <property type="match status" value="1"/>
</dbReference>
<dbReference type="Proteomes" id="UP001390339">
    <property type="component" value="Unassembled WGS sequence"/>
</dbReference>
<feature type="domain" description="2EXR" evidence="2">
    <location>
        <begin position="4"/>
        <end position="105"/>
    </location>
</feature>
<evidence type="ECO:0000313" key="4">
    <source>
        <dbReference type="Proteomes" id="UP001390339"/>
    </source>
</evidence>